<reference evidence="2 3" key="1">
    <citation type="submission" date="2019-02" db="EMBL/GenBank/DDBJ databases">
        <title>Genome sequencing of the rare red list fungi Hericium alpestre (H. flagellum).</title>
        <authorList>
            <person name="Buettner E."/>
            <person name="Kellner H."/>
        </authorList>
    </citation>
    <scope>NUCLEOTIDE SEQUENCE [LARGE SCALE GENOMIC DNA]</scope>
    <source>
        <strain evidence="2 3">DSM 108284</strain>
    </source>
</reference>
<dbReference type="Proteomes" id="UP000298061">
    <property type="component" value="Unassembled WGS sequence"/>
</dbReference>
<name>A0A4Z0A2L3_9AGAM</name>
<accession>A0A4Z0A2L3</accession>
<sequence length="172" mass="19364">MSGPPIFIKTVFLAKDMNLKADIVLPRMPTDNPNNLDPTILLKEAFLFVVPDLRYSYPFNCMYCGRPATQNYLAFVGWPDMKPKGELMNGAPAPAARSTRAPWTRRHESLASHNAVFSFHLLCYSHKHGTRSFAASSFPVDFTPLHSDKQYLTPAPLYPPSSRPRDPSTHPF</sequence>
<organism evidence="2 3">
    <name type="scientific">Hericium alpestre</name>
    <dbReference type="NCBI Taxonomy" id="135208"/>
    <lineage>
        <taxon>Eukaryota</taxon>
        <taxon>Fungi</taxon>
        <taxon>Dikarya</taxon>
        <taxon>Basidiomycota</taxon>
        <taxon>Agaricomycotina</taxon>
        <taxon>Agaricomycetes</taxon>
        <taxon>Russulales</taxon>
        <taxon>Hericiaceae</taxon>
        <taxon>Hericium</taxon>
    </lineage>
</organism>
<evidence type="ECO:0000313" key="3">
    <source>
        <dbReference type="Proteomes" id="UP000298061"/>
    </source>
</evidence>
<proteinExistence type="predicted"/>
<dbReference type="EMBL" id="SFCI01000414">
    <property type="protein sequence ID" value="TFY79948.1"/>
    <property type="molecule type" value="Genomic_DNA"/>
</dbReference>
<evidence type="ECO:0000256" key="1">
    <source>
        <dbReference type="SAM" id="MobiDB-lite"/>
    </source>
</evidence>
<feature type="compositionally biased region" description="Basic and acidic residues" evidence="1">
    <location>
        <begin position="163"/>
        <end position="172"/>
    </location>
</feature>
<comment type="caution">
    <text evidence="2">The sequence shown here is derived from an EMBL/GenBank/DDBJ whole genome shotgun (WGS) entry which is preliminary data.</text>
</comment>
<gene>
    <name evidence="2" type="ORF">EWM64_g4064</name>
</gene>
<feature type="region of interest" description="Disordered" evidence="1">
    <location>
        <begin position="153"/>
        <end position="172"/>
    </location>
</feature>
<protein>
    <submittedName>
        <fullName evidence="2">Uncharacterized protein</fullName>
    </submittedName>
</protein>
<evidence type="ECO:0000313" key="2">
    <source>
        <dbReference type="EMBL" id="TFY79948.1"/>
    </source>
</evidence>
<keyword evidence="3" id="KW-1185">Reference proteome</keyword>
<dbReference type="AlphaFoldDB" id="A0A4Z0A2L3"/>